<proteinExistence type="inferred from homology"/>
<dbReference type="Pfam" id="PF00582">
    <property type="entry name" value="Usp"/>
    <property type="match status" value="1"/>
</dbReference>
<accession>A0ABV4UNG0</accession>
<comment type="similarity">
    <text evidence="1">Belongs to the universal stress protein A family.</text>
</comment>
<feature type="domain" description="UspA" evidence="2">
    <location>
        <begin position="8"/>
        <end position="133"/>
    </location>
</feature>
<dbReference type="PRINTS" id="PR01438">
    <property type="entry name" value="UNVRSLSTRESS"/>
</dbReference>
<dbReference type="CDD" id="cd00293">
    <property type="entry name" value="USP-like"/>
    <property type="match status" value="1"/>
</dbReference>
<comment type="caution">
    <text evidence="3">The sequence shown here is derived from an EMBL/GenBank/DDBJ whole genome shotgun (WGS) entry which is preliminary data.</text>
</comment>
<dbReference type="Proteomes" id="UP001575652">
    <property type="component" value="Unassembled WGS sequence"/>
</dbReference>
<reference evidence="3 4" key="1">
    <citation type="submission" date="2024-09" db="EMBL/GenBank/DDBJ databases">
        <authorList>
            <person name="Salinas-Garcia M.A."/>
            <person name="Prieme A."/>
        </authorList>
    </citation>
    <scope>NUCLEOTIDE SEQUENCE [LARGE SCALE GENOMIC DNA]</scope>
    <source>
        <strain evidence="3 4">DSM 21081</strain>
    </source>
</reference>
<sequence length="134" mass="14298">MTATDKTVVLGFVPTEIGRAALAAAIEECGRRGARLLVLNTTRADRLVDPNYAHAPAMEELDATLRGSGVDFEVRHFTSKQLASEDVLEAAEETGAELIVVGVRRRTPVGKLILGSDAQRIILDAECSVLAVKA</sequence>
<keyword evidence="4" id="KW-1185">Reference proteome</keyword>
<name>A0ABV4UNG0_9MICC</name>
<evidence type="ECO:0000259" key="2">
    <source>
        <dbReference type="Pfam" id="PF00582"/>
    </source>
</evidence>
<dbReference type="InterPro" id="IPR006016">
    <property type="entry name" value="UspA"/>
</dbReference>
<dbReference type="EMBL" id="JBHDLJ010000008">
    <property type="protein sequence ID" value="MFB0835167.1"/>
    <property type="molecule type" value="Genomic_DNA"/>
</dbReference>
<dbReference type="SUPFAM" id="SSF52402">
    <property type="entry name" value="Adenine nucleotide alpha hydrolases-like"/>
    <property type="match status" value="1"/>
</dbReference>
<evidence type="ECO:0000256" key="1">
    <source>
        <dbReference type="ARBA" id="ARBA00008791"/>
    </source>
</evidence>
<evidence type="ECO:0000313" key="4">
    <source>
        <dbReference type="Proteomes" id="UP001575652"/>
    </source>
</evidence>
<dbReference type="InterPro" id="IPR006015">
    <property type="entry name" value="Universal_stress_UspA"/>
</dbReference>
<protein>
    <submittedName>
        <fullName evidence="3">Universal stress protein</fullName>
    </submittedName>
</protein>
<organism evidence="3 4">
    <name type="scientific">Arthrobacter halodurans</name>
    <dbReference type="NCBI Taxonomy" id="516699"/>
    <lineage>
        <taxon>Bacteria</taxon>
        <taxon>Bacillati</taxon>
        <taxon>Actinomycetota</taxon>
        <taxon>Actinomycetes</taxon>
        <taxon>Micrococcales</taxon>
        <taxon>Micrococcaceae</taxon>
        <taxon>Arthrobacter</taxon>
    </lineage>
</organism>
<gene>
    <name evidence="3" type="ORF">ACETWP_11250</name>
</gene>
<evidence type="ECO:0000313" key="3">
    <source>
        <dbReference type="EMBL" id="MFB0835167.1"/>
    </source>
</evidence>
<dbReference type="Gene3D" id="3.40.50.620">
    <property type="entry name" value="HUPs"/>
    <property type="match status" value="1"/>
</dbReference>
<dbReference type="InterPro" id="IPR014729">
    <property type="entry name" value="Rossmann-like_a/b/a_fold"/>
</dbReference>
<dbReference type="RefSeq" id="WP_373972339.1">
    <property type="nucleotide sequence ID" value="NZ_JBHDLJ010000008.1"/>
</dbReference>